<gene>
    <name evidence="1" type="primary">135</name>
    <name evidence="1" type="ORF">PBI_OMEGA_135</name>
</gene>
<organism evidence="1 2">
    <name type="scientific">Mycobacterium phage Omega</name>
    <name type="common">Mycobacteriophage Omega</name>
    <dbReference type="NCBI Taxonomy" id="2907835"/>
    <lineage>
        <taxon>Viruses</taxon>
        <taxon>Duplodnaviria</taxon>
        <taxon>Heunggongvirae</taxon>
        <taxon>Uroviricota</taxon>
        <taxon>Caudoviricetes</taxon>
        <taxon>Omegavirus</taxon>
        <taxon>Omegavirus omega</taxon>
    </lineage>
</organism>
<dbReference type="KEGG" id="vg:1260155"/>
<evidence type="ECO:0000313" key="2">
    <source>
        <dbReference type="Proteomes" id="UP000000963"/>
    </source>
</evidence>
<name>Q854D2_BPMOM</name>
<keyword evidence="2" id="KW-1185">Reference proteome</keyword>
<evidence type="ECO:0000313" key="1">
    <source>
        <dbReference type="EMBL" id="AAN12776.1"/>
    </source>
</evidence>
<proteinExistence type="predicted"/>
<protein>
    <submittedName>
        <fullName evidence="1">Uncharacterized protein</fullName>
    </submittedName>
</protein>
<accession>Q854D2</accession>
<reference evidence="1 2" key="1">
    <citation type="journal article" date="2003" name="Cell">
        <title>Origins of highly mosaic mycobacteriophage genomes.</title>
        <authorList>
            <person name="Pedulla M.L."/>
            <person name="Ford M.E."/>
            <person name="Houtz J.M."/>
            <person name="Karthikeyan T."/>
            <person name="Wadsworth C."/>
            <person name="Lewis J.A."/>
            <person name="Jacobs-Sera D."/>
            <person name="Falbo J."/>
            <person name="Gross J."/>
            <person name="Pannunzio N.R."/>
            <person name="Brucker W."/>
            <person name="Kumar V."/>
            <person name="Kandasamy J."/>
            <person name="Keenan L."/>
            <person name="Bardarov S."/>
            <person name="Kriakov J."/>
            <person name="Lawrence J.G."/>
            <person name="Jacobs W.R. Jr."/>
            <person name="Hendrix R.W."/>
            <person name="Hatfull G.F."/>
        </authorList>
    </citation>
    <scope>NUCLEOTIDE SEQUENCE</scope>
</reference>
<dbReference type="RefSeq" id="NP_818434.1">
    <property type="nucleotide sequence ID" value="NC_004688.1"/>
</dbReference>
<sequence length="102" mass="11898">MGEVSMNLQPGSQIIYKRGNDEWSAVVDSVEYTSSTPAVYAELTRRQKILRALTPKRWRKPIPIVREARGPEIRINTVDMWHQRRRDERLAEWLDAPPAPDE</sequence>
<dbReference type="EMBL" id="AY129338">
    <property type="protein sequence ID" value="AAN12776.1"/>
    <property type="molecule type" value="Genomic_DNA"/>
</dbReference>
<dbReference type="Proteomes" id="UP000000963">
    <property type="component" value="Segment"/>
</dbReference>
<organismHost>
    <name type="scientific">Mycolicibacterium smegmatis</name>
    <name type="common">Mycobacterium smegmatis</name>
    <dbReference type="NCBI Taxonomy" id="1772"/>
</organismHost>